<dbReference type="AlphaFoldDB" id="A0A7X6H0N6"/>
<dbReference type="SFLD" id="SFLDG01129">
    <property type="entry name" value="C1.5:_HAD__Beta-PGM__Phosphata"/>
    <property type="match status" value="1"/>
</dbReference>
<keyword evidence="4" id="KW-0460">Magnesium</keyword>
<evidence type="ECO:0000256" key="2">
    <source>
        <dbReference type="ARBA" id="ARBA00006171"/>
    </source>
</evidence>
<dbReference type="InterPro" id="IPR023198">
    <property type="entry name" value="PGP-like_dom2"/>
</dbReference>
<dbReference type="PANTHER" id="PTHR46193">
    <property type="entry name" value="6-PHOSPHOGLUCONATE PHOSPHATASE"/>
    <property type="match status" value="1"/>
</dbReference>
<comment type="caution">
    <text evidence="5">The sequence shown here is derived from an EMBL/GenBank/DDBJ whole genome shotgun (WGS) entry which is preliminary data.</text>
</comment>
<dbReference type="GO" id="GO:0016787">
    <property type="term" value="F:hydrolase activity"/>
    <property type="evidence" value="ECO:0007669"/>
    <property type="project" value="UniProtKB-KW"/>
</dbReference>
<comment type="similarity">
    <text evidence="2">Belongs to the HAD-like hydrolase superfamily. CbbY/CbbZ/Gph/YieH family.</text>
</comment>
<reference evidence="5 6" key="1">
    <citation type="submission" date="2020-04" db="EMBL/GenBank/DDBJ databases">
        <authorList>
            <person name="Yoon J."/>
        </authorList>
    </citation>
    <scope>NUCLEOTIDE SEQUENCE [LARGE SCALE GENOMIC DNA]</scope>
    <source>
        <strain evidence="5 6">KMU-115</strain>
    </source>
</reference>
<accession>A0A7X6H0N6</accession>
<evidence type="ECO:0000256" key="4">
    <source>
        <dbReference type="ARBA" id="ARBA00022842"/>
    </source>
</evidence>
<dbReference type="SFLD" id="SFLDS00003">
    <property type="entry name" value="Haloacid_Dehalogenase"/>
    <property type="match status" value="1"/>
</dbReference>
<dbReference type="InterPro" id="IPR023214">
    <property type="entry name" value="HAD_sf"/>
</dbReference>
<dbReference type="InterPro" id="IPR036412">
    <property type="entry name" value="HAD-like_sf"/>
</dbReference>
<dbReference type="Gene3D" id="1.10.150.240">
    <property type="entry name" value="Putative phosphatase, domain 2"/>
    <property type="match status" value="1"/>
</dbReference>
<dbReference type="SUPFAM" id="SSF56784">
    <property type="entry name" value="HAD-like"/>
    <property type="match status" value="1"/>
</dbReference>
<name>A0A7X6H0N6_9RHOB</name>
<keyword evidence="6" id="KW-1185">Reference proteome</keyword>
<organism evidence="5 6">
    <name type="scientific">Roseicyclus persicicus</name>
    <dbReference type="NCBI Taxonomy" id="2650661"/>
    <lineage>
        <taxon>Bacteria</taxon>
        <taxon>Pseudomonadati</taxon>
        <taxon>Pseudomonadota</taxon>
        <taxon>Alphaproteobacteria</taxon>
        <taxon>Rhodobacterales</taxon>
        <taxon>Roseobacteraceae</taxon>
        <taxon>Roseicyclus</taxon>
    </lineage>
</organism>
<sequence>MTRPSLVIFDCDGVLVDSETVSNRVLADNLARHGLRLSLADTMATFIGRSMVGVRDTALDMGAELPGDWIDLIYAETYAALRAGVEVIAGIPALLDRLDATGIPYCVASNGSAEKMDITLGQTGLAPRFDGRRWSAHELGVAKPDPGLFFHAAAAEGVAPPGCVVVEDSASGAEAAHRAGMRCLGYVPEGHPDRLSAWGATVIRRMDAVAAHIGLGPDQSV</sequence>
<protein>
    <submittedName>
        <fullName evidence="5">HAD-IA family hydrolase</fullName>
    </submittedName>
</protein>
<evidence type="ECO:0000313" key="6">
    <source>
        <dbReference type="Proteomes" id="UP000526408"/>
    </source>
</evidence>
<dbReference type="Pfam" id="PF00702">
    <property type="entry name" value="Hydrolase"/>
    <property type="match status" value="1"/>
</dbReference>
<dbReference type="Proteomes" id="UP000526408">
    <property type="component" value="Unassembled WGS sequence"/>
</dbReference>
<proteinExistence type="inferred from homology"/>
<evidence type="ECO:0000256" key="1">
    <source>
        <dbReference type="ARBA" id="ARBA00001946"/>
    </source>
</evidence>
<dbReference type="PANTHER" id="PTHR46193:SF10">
    <property type="entry name" value="6-PHOSPHOGLUCONATE PHOSPHATASE"/>
    <property type="match status" value="1"/>
</dbReference>
<dbReference type="RefSeq" id="WP_168623432.1">
    <property type="nucleotide sequence ID" value="NZ_JAAZQQ010000003.1"/>
</dbReference>
<evidence type="ECO:0000256" key="3">
    <source>
        <dbReference type="ARBA" id="ARBA00022723"/>
    </source>
</evidence>
<comment type="cofactor">
    <cofactor evidence="1">
        <name>Mg(2+)</name>
        <dbReference type="ChEBI" id="CHEBI:18420"/>
    </cofactor>
</comment>
<dbReference type="EMBL" id="JAAZQQ010000003">
    <property type="protein sequence ID" value="NKX45038.1"/>
    <property type="molecule type" value="Genomic_DNA"/>
</dbReference>
<dbReference type="Gene3D" id="3.40.50.1000">
    <property type="entry name" value="HAD superfamily/HAD-like"/>
    <property type="match status" value="1"/>
</dbReference>
<dbReference type="NCBIfam" id="TIGR01509">
    <property type="entry name" value="HAD-SF-IA-v3"/>
    <property type="match status" value="1"/>
</dbReference>
<evidence type="ECO:0000313" key="5">
    <source>
        <dbReference type="EMBL" id="NKX45038.1"/>
    </source>
</evidence>
<keyword evidence="5" id="KW-0378">Hydrolase</keyword>
<gene>
    <name evidence="5" type="ORF">HCU73_10585</name>
</gene>
<dbReference type="GO" id="GO:0046872">
    <property type="term" value="F:metal ion binding"/>
    <property type="evidence" value="ECO:0007669"/>
    <property type="project" value="UniProtKB-KW"/>
</dbReference>
<keyword evidence="3" id="KW-0479">Metal-binding</keyword>
<dbReference type="InterPro" id="IPR006439">
    <property type="entry name" value="HAD-SF_hydro_IA"/>
</dbReference>
<dbReference type="InterPro" id="IPR051600">
    <property type="entry name" value="Beta-PGM-like"/>
</dbReference>